<dbReference type="GO" id="GO:0006633">
    <property type="term" value="P:fatty acid biosynthetic process"/>
    <property type="evidence" value="ECO:0007669"/>
    <property type="project" value="UniProtKB-UniPathway"/>
</dbReference>
<comment type="function">
    <text evidence="1 8">This protein is a component of the acetyl coenzyme A carboxylase complex; first, biotin carboxylase catalyzes the carboxylation of the carrier protein and then the transcarboxylase transfers the carboxyl group to form malonyl-CoA.</text>
</comment>
<name>A0A4S3K646_9GAMM</name>
<dbReference type="PROSITE" id="PS00188">
    <property type="entry name" value="BIOTIN"/>
    <property type="match status" value="1"/>
</dbReference>
<dbReference type="EMBL" id="SOBT01000010">
    <property type="protein sequence ID" value="TDU26807.1"/>
    <property type="molecule type" value="Genomic_DNA"/>
</dbReference>
<keyword evidence="3 8" id="KW-0444">Lipid biosynthesis</keyword>
<keyword evidence="11" id="KW-1185">Reference proteome</keyword>
<evidence type="ECO:0000313" key="10">
    <source>
        <dbReference type="EMBL" id="TDU26807.1"/>
    </source>
</evidence>
<keyword evidence="5 8" id="KW-0443">Lipid metabolism</keyword>
<evidence type="ECO:0000256" key="4">
    <source>
        <dbReference type="ARBA" id="ARBA00022832"/>
    </source>
</evidence>
<dbReference type="GO" id="GO:0003989">
    <property type="term" value="F:acetyl-CoA carboxylase activity"/>
    <property type="evidence" value="ECO:0007669"/>
    <property type="project" value="InterPro"/>
</dbReference>
<dbReference type="SUPFAM" id="SSF51230">
    <property type="entry name" value="Single hybrid motif"/>
    <property type="match status" value="1"/>
</dbReference>
<keyword evidence="7 8" id="KW-0092">Biotin</keyword>
<keyword evidence="6 8" id="KW-0275">Fatty acid biosynthesis</keyword>
<dbReference type="CDD" id="cd06850">
    <property type="entry name" value="biotinyl_domain"/>
    <property type="match status" value="1"/>
</dbReference>
<dbReference type="AlphaFoldDB" id="A0A4S3K646"/>
<dbReference type="InterPro" id="IPR001882">
    <property type="entry name" value="Biotin_BS"/>
</dbReference>
<protein>
    <recommendedName>
        <fullName evidence="8">Biotin carboxyl carrier protein of acetyl-CoA carboxylase</fullName>
    </recommendedName>
</protein>
<evidence type="ECO:0000256" key="1">
    <source>
        <dbReference type="ARBA" id="ARBA00003761"/>
    </source>
</evidence>
<gene>
    <name evidence="10" type="ORF">DFR24_3838</name>
</gene>
<dbReference type="Proteomes" id="UP000295341">
    <property type="component" value="Unassembled WGS sequence"/>
</dbReference>
<keyword evidence="4 8" id="KW-0276">Fatty acid metabolism</keyword>
<evidence type="ECO:0000256" key="7">
    <source>
        <dbReference type="ARBA" id="ARBA00023267"/>
    </source>
</evidence>
<evidence type="ECO:0000256" key="2">
    <source>
        <dbReference type="ARBA" id="ARBA00005194"/>
    </source>
</evidence>
<evidence type="ECO:0000256" key="3">
    <source>
        <dbReference type="ARBA" id="ARBA00022516"/>
    </source>
</evidence>
<sequence>MTKPTARDLEALMDLFEKSDWKELDLRTEGFELYLSKDPTRRRSHGPAASPAPVLSAPAAVFGTPAAAPTARAPVAAAAAAIPANWIAVKAPNLGTFYRAPKPGAAPYVEIGQTVAADTEVCLIEVMKLFTSVRAGVAGVVRQLAVQDAEMVEHDQVLLYIEPV</sequence>
<dbReference type="InterPro" id="IPR001249">
    <property type="entry name" value="AcCoA_biotinCC"/>
</dbReference>
<feature type="domain" description="Lipoyl-binding" evidence="9">
    <location>
        <begin position="86"/>
        <end position="162"/>
    </location>
</feature>
<accession>A0A4S3K646</accession>
<evidence type="ECO:0000256" key="8">
    <source>
        <dbReference type="RuleBase" id="RU364072"/>
    </source>
</evidence>
<reference evidence="10 11" key="1">
    <citation type="submission" date="2019-03" db="EMBL/GenBank/DDBJ databases">
        <title>Genomic Encyclopedia of Type Strains, Phase IV (KMG-IV): sequencing the most valuable type-strain genomes for metagenomic binning, comparative biology and taxonomic classification.</title>
        <authorList>
            <person name="Goeker M."/>
        </authorList>
    </citation>
    <scope>NUCLEOTIDE SEQUENCE [LARGE SCALE GENOMIC DNA]</scope>
    <source>
        <strain evidence="10 11">DSM 26377</strain>
    </source>
</reference>
<dbReference type="Pfam" id="PF00364">
    <property type="entry name" value="Biotin_lipoyl"/>
    <property type="match status" value="1"/>
</dbReference>
<evidence type="ECO:0000313" key="11">
    <source>
        <dbReference type="Proteomes" id="UP000295341"/>
    </source>
</evidence>
<dbReference type="PROSITE" id="PS50968">
    <property type="entry name" value="BIOTINYL_LIPOYL"/>
    <property type="match status" value="1"/>
</dbReference>
<comment type="pathway">
    <text evidence="2 8">Lipid metabolism; fatty acid biosynthesis.</text>
</comment>
<dbReference type="InterPro" id="IPR011053">
    <property type="entry name" value="Single_hybrid_motif"/>
</dbReference>
<evidence type="ECO:0000256" key="6">
    <source>
        <dbReference type="ARBA" id="ARBA00023160"/>
    </source>
</evidence>
<organism evidence="10 11">
    <name type="scientific">Panacagrimonas perspica</name>
    <dbReference type="NCBI Taxonomy" id="381431"/>
    <lineage>
        <taxon>Bacteria</taxon>
        <taxon>Pseudomonadati</taxon>
        <taxon>Pseudomonadota</taxon>
        <taxon>Gammaproteobacteria</taxon>
        <taxon>Nevskiales</taxon>
        <taxon>Nevskiaceae</taxon>
        <taxon>Panacagrimonas</taxon>
    </lineage>
</organism>
<dbReference type="UniPathway" id="UPA00094"/>
<evidence type="ECO:0000259" key="9">
    <source>
        <dbReference type="PROSITE" id="PS50968"/>
    </source>
</evidence>
<dbReference type="OrthoDB" id="5297413at2"/>
<comment type="caution">
    <text evidence="10">The sequence shown here is derived from an EMBL/GenBank/DDBJ whole genome shotgun (WGS) entry which is preliminary data.</text>
</comment>
<dbReference type="GO" id="GO:0009317">
    <property type="term" value="C:acetyl-CoA carboxylase complex"/>
    <property type="evidence" value="ECO:0007669"/>
    <property type="project" value="InterPro"/>
</dbReference>
<dbReference type="Gene3D" id="2.40.50.100">
    <property type="match status" value="1"/>
</dbReference>
<dbReference type="InterPro" id="IPR000089">
    <property type="entry name" value="Biotin_lipoyl"/>
</dbReference>
<dbReference type="RefSeq" id="WP_133882968.1">
    <property type="nucleotide sequence ID" value="NZ_MWIN01000009.1"/>
</dbReference>
<dbReference type="PRINTS" id="PR01071">
    <property type="entry name" value="ACOABIOTINCC"/>
</dbReference>
<evidence type="ECO:0000256" key="5">
    <source>
        <dbReference type="ARBA" id="ARBA00023098"/>
    </source>
</evidence>
<proteinExistence type="predicted"/>